<evidence type="ECO:0000313" key="1">
    <source>
        <dbReference type="EMBL" id="KAF2607639.1"/>
    </source>
</evidence>
<dbReference type="AlphaFoldDB" id="A0A8S9LNV0"/>
<accession>A0A8S9LNV0</accession>
<sequence length="120" mass="12965">MCAGNGTRGLRPASDCRGYSLVMRAGSRSRVAPSRVTPRSLLFVTQVETIDTSPCHPPRAGFSMIPLARASGYSTLRHPSRVEVLHSVLLDALTRVRKPALAQPELCSLELELTSFSVSS</sequence>
<organism evidence="1 2">
    <name type="scientific">Brassica cretica</name>
    <name type="common">Mustard</name>
    <dbReference type="NCBI Taxonomy" id="69181"/>
    <lineage>
        <taxon>Eukaryota</taxon>
        <taxon>Viridiplantae</taxon>
        <taxon>Streptophyta</taxon>
        <taxon>Embryophyta</taxon>
        <taxon>Tracheophyta</taxon>
        <taxon>Spermatophyta</taxon>
        <taxon>Magnoliopsida</taxon>
        <taxon>eudicotyledons</taxon>
        <taxon>Gunneridae</taxon>
        <taxon>Pentapetalae</taxon>
        <taxon>rosids</taxon>
        <taxon>malvids</taxon>
        <taxon>Brassicales</taxon>
        <taxon>Brassicaceae</taxon>
        <taxon>Brassiceae</taxon>
        <taxon>Brassica</taxon>
    </lineage>
</organism>
<protein>
    <submittedName>
        <fullName evidence="1">Uncharacterized protein</fullName>
    </submittedName>
</protein>
<dbReference type="Proteomes" id="UP000712281">
    <property type="component" value="Unassembled WGS sequence"/>
</dbReference>
<proteinExistence type="predicted"/>
<comment type="caution">
    <text evidence="1">The sequence shown here is derived from an EMBL/GenBank/DDBJ whole genome shotgun (WGS) entry which is preliminary data.</text>
</comment>
<gene>
    <name evidence="1" type="ORF">F2Q68_00045880</name>
</gene>
<evidence type="ECO:0000313" key="2">
    <source>
        <dbReference type="Proteomes" id="UP000712281"/>
    </source>
</evidence>
<reference evidence="1" key="1">
    <citation type="submission" date="2019-12" db="EMBL/GenBank/DDBJ databases">
        <title>Genome sequencing and annotation of Brassica cretica.</title>
        <authorList>
            <person name="Studholme D.J."/>
            <person name="Sarris P.F."/>
        </authorList>
    </citation>
    <scope>NUCLEOTIDE SEQUENCE</scope>
    <source>
        <strain evidence="1">PFS-001/15</strain>
        <tissue evidence="1">Leaf</tissue>
    </source>
</reference>
<name>A0A8S9LNV0_BRACR</name>
<dbReference type="EMBL" id="QGKW02000276">
    <property type="protein sequence ID" value="KAF2607639.1"/>
    <property type="molecule type" value="Genomic_DNA"/>
</dbReference>